<evidence type="ECO:0000256" key="1">
    <source>
        <dbReference type="SAM" id="MobiDB-lite"/>
    </source>
</evidence>
<reference evidence="2 3" key="1">
    <citation type="submission" date="2019-03" db="EMBL/GenBank/DDBJ databases">
        <title>First draft genome of Liparis tanakae, snailfish: a comprehensive survey of snailfish specific genes.</title>
        <authorList>
            <person name="Kim W."/>
            <person name="Song I."/>
            <person name="Jeong J.-H."/>
            <person name="Kim D."/>
            <person name="Kim S."/>
            <person name="Ryu S."/>
            <person name="Song J.Y."/>
            <person name="Lee S.K."/>
        </authorList>
    </citation>
    <scope>NUCLEOTIDE SEQUENCE [LARGE SCALE GENOMIC DNA]</scope>
    <source>
        <tissue evidence="2">Muscle</tissue>
    </source>
</reference>
<gene>
    <name evidence="2" type="ORF">EYF80_005047</name>
</gene>
<keyword evidence="3" id="KW-1185">Reference proteome</keyword>
<proteinExistence type="predicted"/>
<feature type="region of interest" description="Disordered" evidence="1">
    <location>
        <begin position="60"/>
        <end position="83"/>
    </location>
</feature>
<comment type="caution">
    <text evidence="2">The sequence shown here is derived from an EMBL/GenBank/DDBJ whole genome shotgun (WGS) entry which is preliminary data.</text>
</comment>
<accession>A0A4Z2J571</accession>
<dbReference type="Proteomes" id="UP000314294">
    <property type="component" value="Unassembled WGS sequence"/>
</dbReference>
<sequence length="83" mass="8958">MDIIISNNNNSSNNNNNNKPTPSLWAPEAQQAPSRMWKGVYPRFLGLGCTSLFSVVAPRRERGKMPPGPLGELHGQVGAEIGA</sequence>
<protein>
    <submittedName>
        <fullName evidence="2">Uncharacterized protein</fullName>
    </submittedName>
</protein>
<feature type="region of interest" description="Disordered" evidence="1">
    <location>
        <begin position="1"/>
        <end position="29"/>
    </location>
</feature>
<evidence type="ECO:0000313" key="2">
    <source>
        <dbReference type="EMBL" id="TNN84632.1"/>
    </source>
</evidence>
<organism evidence="2 3">
    <name type="scientific">Liparis tanakae</name>
    <name type="common">Tanaka's snailfish</name>
    <dbReference type="NCBI Taxonomy" id="230148"/>
    <lineage>
        <taxon>Eukaryota</taxon>
        <taxon>Metazoa</taxon>
        <taxon>Chordata</taxon>
        <taxon>Craniata</taxon>
        <taxon>Vertebrata</taxon>
        <taxon>Euteleostomi</taxon>
        <taxon>Actinopterygii</taxon>
        <taxon>Neopterygii</taxon>
        <taxon>Teleostei</taxon>
        <taxon>Neoteleostei</taxon>
        <taxon>Acanthomorphata</taxon>
        <taxon>Eupercaria</taxon>
        <taxon>Perciformes</taxon>
        <taxon>Cottioidei</taxon>
        <taxon>Cottales</taxon>
        <taxon>Liparidae</taxon>
        <taxon>Liparis</taxon>
    </lineage>
</organism>
<feature type="compositionally biased region" description="Low complexity" evidence="1">
    <location>
        <begin position="1"/>
        <end position="18"/>
    </location>
</feature>
<dbReference type="EMBL" id="SRLO01000025">
    <property type="protein sequence ID" value="TNN84632.1"/>
    <property type="molecule type" value="Genomic_DNA"/>
</dbReference>
<name>A0A4Z2J571_9TELE</name>
<evidence type="ECO:0000313" key="3">
    <source>
        <dbReference type="Proteomes" id="UP000314294"/>
    </source>
</evidence>
<dbReference type="AlphaFoldDB" id="A0A4Z2J571"/>